<dbReference type="Gene3D" id="2.40.160.20">
    <property type="match status" value="1"/>
</dbReference>
<evidence type="ECO:0000259" key="7">
    <source>
        <dbReference type="Pfam" id="PF13505"/>
    </source>
</evidence>
<organism evidence="8 9">
    <name type="scientific">Devosia yakushimensis</name>
    <dbReference type="NCBI Taxonomy" id="470028"/>
    <lineage>
        <taxon>Bacteria</taxon>
        <taxon>Pseudomonadati</taxon>
        <taxon>Pseudomonadota</taxon>
        <taxon>Alphaproteobacteria</taxon>
        <taxon>Hyphomicrobiales</taxon>
        <taxon>Devosiaceae</taxon>
        <taxon>Devosia</taxon>
    </lineage>
</organism>
<evidence type="ECO:0000256" key="1">
    <source>
        <dbReference type="ARBA" id="ARBA00004442"/>
    </source>
</evidence>
<evidence type="ECO:0000256" key="3">
    <source>
        <dbReference type="ARBA" id="ARBA00023136"/>
    </source>
</evidence>
<dbReference type="RefSeq" id="WP_284393271.1">
    <property type="nucleotide sequence ID" value="NZ_BSNG01000002.1"/>
</dbReference>
<gene>
    <name evidence="8" type="ORF">GCM10007913_36450</name>
</gene>
<evidence type="ECO:0000313" key="9">
    <source>
        <dbReference type="Proteomes" id="UP001161406"/>
    </source>
</evidence>
<name>A0ABQ5UJC7_9HYPH</name>
<sequence>MRNITLLAAAGCMVLATSAQAQDIADWSGFYAGVLAGYGLDRTQEESSSSIFPPTEVDDGLFYSGSSFSSQERIEGLVGGIGIGYNFQHDQFVLGLDGDVNFGQLDKTSASSTFIRMEDEDDFFALGQGNETTFGIDWYSTFALRAGVTFDGWLVYAKAGAAVGNVSSSSTSTISVDSNVGAAGPIPVPPGTYSSHAASSQLLFGPTFGIGAEKMLTPNISVGAEYSYVGLPDVSIPQPNALGGLFGGGAGDPIEVTSSIHVVKGSLKYHF</sequence>
<evidence type="ECO:0000256" key="2">
    <source>
        <dbReference type="ARBA" id="ARBA00022729"/>
    </source>
</evidence>
<dbReference type="InterPro" id="IPR011250">
    <property type="entry name" value="OMP/PagP_B-barrel"/>
</dbReference>
<keyword evidence="9" id="KW-1185">Reference proteome</keyword>
<evidence type="ECO:0000256" key="4">
    <source>
        <dbReference type="ARBA" id="ARBA00023237"/>
    </source>
</evidence>
<dbReference type="Proteomes" id="UP001161406">
    <property type="component" value="Unassembled WGS sequence"/>
</dbReference>
<dbReference type="PANTHER" id="PTHR34001">
    <property type="entry name" value="BLL7405 PROTEIN"/>
    <property type="match status" value="1"/>
</dbReference>
<dbReference type="InterPro" id="IPR051692">
    <property type="entry name" value="OMP-like"/>
</dbReference>
<dbReference type="PANTHER" id="PTHR34001:SF3">
    <property type="entry name" value="BLL7405 PROTEIN"/>
    <property type="match status" value="1"/>
</dbReference>
<keyword evidence="3" id="KW-0472">Membrane</keyword>
<keyword evidence="2 6" id="KW-0732">Signal</keyword>
<dbReference type="SUPFAM" id="SSF56925">
    <property type="entry name" value="OMPA-like"/>
    <property type="match status" value="1"/>
</dbReference>
<reference evidence="8" key="2">
    <citation type="submission" date="2023-01" db="EMBL/GenBank/DDBJ databases">
        <title>Draft genome sequence of Devosia yakushimensis strain NBRC 103855.</title>
        <authorList>
            <person name="Sun Q."/>
            <person name="Mori K."/>
        </authorList>
    </citation>
    <scope>NUCLEOTIDE SEQUENCE</scope>
    <source>
        <strain evidence="8">NBRC 103855</strain>
    </source>
</reference>
<dbReference type="InterPro" id="IPR027385">
    <property type="entry name" value="Beta-barrel_OMP"/>
</dbReference>
<evidence type="ECO:0000256" key="6">
    <source>
        <dbReference type="SAM" id="SignalP"/>
    </source>
</evidence>
<reference evidence="8" key="1">
    <citation type="journal article" date="2014" name="Int. J. Syst. Evol. Microbiol.">
        <title>Complete genome of a new Firmicutes species belonging to the dominant human colonic microbiota ('Ruminococcus bicirculans') reveals two chromosomes and a selective capacity to utilize plant glucans.</title>
        <authorList>
            <consortium name="NISC Comparative Sequencing Program"/>
            <person name="Wegmann U."/>
            <person name="Louis P."/>
            <person name="Goesmann A."/>
            <person name="Henrissat B."/>
            <person name="Duncan S.H."/>
            <person name="Flint H.J."/>
        </authorList>
    </citation>
    <scope>NUCLEOTIDE SEQUENCE</scope>
    <source>
        <strain evidence="8">NBRC 103855</strain>
    </source>
</reference>
<evidence type="ECO:0000313" key="8">
    <source>
        <dbReference type="EMBL" id="GLQ11713.1"/>
    </source>
</evidence>
<dbReference type="EMBL" id="BSNG01000002">
    <property type="protein sequence ID" value="GLQ11713.1"/>
    <property type="molecule type" value="Genomic_DNA"/>
</dbReference>
<proteinExistence type="inferred from homology"/>
<feature type="domain" description="Outer membrane protein beta-barrel" evidence="7">
    <location>
        <begin position="12"/>
        <end position="231"/>
    </location>
</feature>
<accession>A0ABQ5UJC7</accession>
<dbReference type="Pfam" id="PF13505">
    <property type="entry name" value="OMP_b-brl"/>
    <property type="match status" value="1"/>
</dbReference>
<feature type="signal peptide" evidence="6">
    <location>
        <begin position="1"/>
        <end position="21"/>
    </location>
</feature>
<feature type="chain" id="PRO_5046263050" evidence="6">
    <location>
        <begin position="22"/>
        <end position="271"/>
    </location>
</feature>
<comment type="caution">
    <text evidence="8">The sequence shown here is derived from an EMBL/GenBank/DDBJ whole genome shotgun (WGS) entry which is preliminary data.</text>
</comment>
<comment type="subcellular location">
    <subcellularLocation>
        <location evidence="1">Cell outer membrane</location>
    </subcellularLocation>
</comment>
<comment type="similarity">
    <text evidence="5">Belongs to the Omp25/RopB family.</text>
</comment>
<evidence type="ECO:0000256" key="5">
    <source>
        <dbReference type="ARBA" id="ARBA00038306"/>
    </source>
</evidence>
<keyword evidence="4" id="KW-0998">Cell outer membrane</keyword>
<protein>
    <submittedName>
        <fullName evidence="8">Outer-membrane immunogenic protein</fullName>
    </submittedName>
</protein>